<reference evidence="2" key="1">
    <citation type="journal article" date="2023" name="Plant J.">
        <title>The genome of the king protea, Protea cynaroides.</title>
        <authorList>
            <person name="Chang J."/>
            <person name="Duong T.A."/>
            <person name="Schoeman C."/>
            <person name="Ma X."/>
            <person name="Roodt D."/>
            <person name="Barker N."/>
            <person name="Li Z."/>
            <person name="Van de Peer Y."/>
            <person name="Mizrachi E."/>
        </authorList>
    </citation>
    <scope>NUCLEOTIDE SEQUENCE</scope>
    <source>
        <tissue evidence="2">Young leaves</tissue>
    </source>
</reference>
<feature type="region of interest" description="Disordered" evidence="1">
    <location>
        <begin position="131"/>
        <end position="159"/>
    </location>
</feature>
<sequence length="269" mass="29718">MLGYVWRLRRMPAPRKTEILVGKINNITGKEYYFKQTVVYEDPLKCSICSKPGHTSDKCCFRSGIDDDVQVEETIINQKKGVPEEGPISREGATNSTSADNTKSNGAAEGCSDDVSNPLVDKSWVDLAKEGNEEDVEVGSEDDEGTSADFDGHNNDVVKSPRAVVPPSNVKTNLSITDNATTVQDSNYGRVDVHGAGTAVIVFNSEVDTLDKNLQIKNRSLTRVRERESGLQKTRLLEKVKNLMLQRVSLSTMECQEEGKIEFKAVWDS</sequence>
<keyword evidence="3" id="KW-1185">Reference proteome</keyword>
<proteinExistence type="predicted"/>
<evidence type="ECO:0000313" key="3">
    <source>
        <dbReference type="Proteomes" id="UP001141806"/>
    </source>
</evidence>
<comment type="caution">
    <text evidence="2">The sequence shown here is derived from an EMBL/GenBank/DDBJ whole genome shotgun (WGS) entry which is preliminary data.</text>
</comment>
<feature type="region of interest" description="Disordered" evidence="1">
    <location>
        <begin position="77"/>
        <end position="117"/>
    </location>
</feature>
<dbReference type="AlphaFoldDB" id="A0A9Q0KZG8"/>
<dbReference type="Proteomes" id="UP001141806">
    <property type="component" value="Unassembled WGS sequence"/>
</dbReference>
<feature type="compositionally biased region" description="Acidic residues" evidence="1">
    <location>
        <begin position="132"/>
        <end position="146"/>
    </location>
</feature>
<evidence type="ECO:0000313" key="2">
    <source>
        <dbReference type="EMBL" id="KAJ4979608.1"/>
    </source>
</evidence>
<accession>A0A9Q0KZG8</accession>
<evidence type="ECO:0000256" key="1">
    <source>
        <dbReference type="SAM" id="MobiDB-lite"/>
    </source>
</evidence>
<organism evidence="2 3">
    <name type="scientific">Protea cynaroides</name>
    <dbReference type="NCBI Taxonomy" id="273540"/>
    <lineage>
        <taxon>Eukaryota</taxon>
        <taxon>Viridiplantae</taxon>
        <taxon>Streptophyta</taxon>
        <taxon>Embryophyta</taxon>
        <taxon>Tracheophyta</taxon>
        <taxon>Spermatophyta</taxon>
        <taxon>Magnoliopsida</taxon>
        <taxon>Proteales</taxon>
        <taxon>Proteaceae</taxon>
        <taxon>Protea</taxon>
    </lineage>
</organism>
<feature type="compositionally biased region" description="Polar residues" evidence="1">
    <location>
        <begin position="92"/>
        <end position="105"/>
    </location>
</feature>
<gene>
    <name evidence="2" type="ORF">NE237_010388</name>
</gene>
<name>A0A9Q0KZG8_9MAGN</name>
<protein>
    <submittedName>
        <fullName evidence="2">Uncharacterized protein</fullName>
    </submittedName>
</protein>
<dbReference type="EMBL" id="JAMYWD010000002">
    <property type="protein sequence ID" value="KAJ4979608.1"/>
    <property type="molecule type" value="Genomic_DNA"/>
</dbReference>